<organism evidence="2">
    <name type="scientific">marine sediment metagenome</name>
    <dbReference type="NCBI Taxonomy" id="412755"/>
    <lineage>
        <taxon>unclassified sequences</taxon>
        <taxon>metagenomes</taxon>
        <taxon>ecological metagenomes</taxon>
    </lineage>
</organism>
<dbReference type="InterPro" id="IPR011051">
    <property type="entry name" value="RmlC_Cupin_sf"/>
</dbReference>
<dbReference type="SUPFAM" id="SSF51182">
    <property type="entry name" value="RmlC-like cupins"/>
    <property type="match status" value="1"/>
</dbReference>
<dbReference type="AlphaFoldDB" id="X1QGI9"/>
<dbReference type="EMBL" id="BARV01029209">
    <property type="protein sequence ID" value="GAI42394.1"/>
    <property type="molecule type" value="Genomic_DNA"/>
</dbReference>
<name>X1QGI9_9ZZZZ</name>
<sequence>MIVRGKEIVNYPVENCHGGKGYIYVRQLLGYEPKLPVPGHPDDFETLVNFMHETTLPKGTSVGLHEHKGNEELYYVIEGKGEMIVDGEKR</sequence>
<dbReference type="Pfam" id="PF07883">
    <property type="entry name" value="Cupin_2"/>
    <property type="match status" value="1"/>
</dbReference>
<accession>X1QGI9</accession>
<dbReference type="Gene3D" id="2.60.120.10">
    <property type="entry name" value="Jelly Rolls"/>
    <property type="match status" value="1"/>
</dbReference>
<feature type="non-terminal residue" evidence="2">
    <location>
        <position position="90"/>
    </location>
</feature>
<dbReference type="InterPro" id="IPR013096">
    <property type="entry name" value="Cupin_2"/>
</dbReference>
<gene>
    <name evidence="2" type="ORF">S06H3_46627</name>
</gene>
<comment type="caution">
    <text evidence="2">The sequence shown here is derived from an EMBL/GenBank/DDBJ whole genome shotgun (WGS) entry which is preliminary data.</text>
</comment>
<protein>
    <recommendedName>
        <fullName evidence="1">Cupin type-2 domain-containing protein</fullName>
    </recommendedName>
</protein>
<evidence type="ECO:0000313" key="2">
    <source>
        <dbReference type="EMBL" id="GAI42394.1"/>
    </source>
</evidence>
<evidence type="ECO:0000259" key="1">
    <source>
        <dbReference type="Pfam" id="PF07883"/>
    </source>
</evidence>
<feature type="domain" description="Cupin type-2" evidence="1">
    <location>
        <begin position="54"/>
        <end position="89"/>
    </location>
</feature>
<proteinExistence type="predicted"/>
<reference evidence="2" key="1">
    <citation type="journal article" date="2014" name="Front. Microbiol.">
        <title>High frequency of phylogenetically diverse reductive dehalogenase-homologous genes in deep subseafloor sedimentary metagenomes.</title>
        <authorList>
            <person name="Kawai M."/>
            <person name="Futagami T."/>
            <person name="Toyoda A."/>
            <person name="Takaki Y."/>
            <person name="Nishi S."/>
            <person name="Hori S."/>
            <person name="Arai W."/>
            <person name="Tsubouchi T."/>
            <person name="Morono Y."/>
            <person name="Uchiyama I."/>
            <person name="Ito T."/>
            <person name="Fujiyama A."/>
            <person name="Inagaki F."/>
            <person name="Takami H."/>
        </authorList>
    </citation>
    <scope>NUCLEOTIDE SEQUENCE</scope>
    <source>
        <strain evidence="2">Expedition CK06-06</strain>
    </source>
</reference>
<dbReference type="InterPro" id="IPR014710">
    <property type="entry name" value="RmlC-like_jellyroll"/>
</dbReference>